<dbReference type="PANTHER" id="PTHR47396:SF1">
    <property type="entry name" value="ATP-DEPENDENT HELICASE IRC3-RELATED"/>
    <property type="match status" value="1"/>
</dbReference>
<dbReference type="Gene3D" id="3.90.1570.30">
    <property type="match status" value="1"/>
</dbReference>
<sequence length="808" mass="94274">MYIIGIYLNEVIKMNKKNTINEEEVKLRFITPALERAGWDKNFINMEYYISAGKVIFENGEAKKLKAKRIDYLLNYNGDGSPLAIIEAKGEDHKEGDGLLQAQNYAKRLGVRFVFTSNGNNFRFYDMKTGIEKTIGLDEFFTPDELFEMTYGEEIKENKALEKIISTPYYYGQNSHIPRYYQKRAINDTVDAVAKGKDRILLVMATGTGKTYVAFQIIWRLWKSGLKKKILYLADRNILIDQTIIGDFKPFKNSMVKVSKRNMDTSYEIYLSLYQQLSENGSEDSLKKLKESFKPDFFDLIIVDECHRGSASEDSKWREILNYFDSATKIGLTATPKETAEVSNIDYFGEPIYTYSLKEGIEDGYLAPYKVVKFGINTDVFGYRPEKDKRDKYGEIVEDNEYNVKDFDKTIVIEERTKEVAKKITDYLKSINNRYAKTIVFCDDIEHAERMRQALVHYNSDMMAKDHRYIVRITGDNEEGKKQLDNFIDDNELYPTIVTTSELMTTGVNCKLCRVIALDNTFGENGMTKFKQIIGRGTRIKEFDDPKDKHKNKLYFTILDFKNATKLFADPDFNGPAIQEEFFNPEILRNKKAKQETKKEYELVDEGLVWKENSEQNKSNRRKKIYVNGVDVELIYKKVNYYDDEGKLIIEPIEDFVKRNVLKNYNTIQDFVKYWTSNKTRSTIIQELMSKGILIENLRNIYPRDFDDFDLICSIAYGSKLLKRSERVNNKKVVQIIERQNVETCRKILQILINKYQEEVIDELTDNNNLRLKEFEQFGGPLKIAKLFGGKEQYIQTVKEIQKALYIV</sequence>
<dbReference type="SMART" id="SM00487">
    <property type="entry name" value="DEXDc"/>
    <property type="match status" value="1"/>
</dbReference>
<dbReference type="REBASE" id="21895">
    <property type="entry name" value="Mfe18ORF23P"/>
</dbReference>
<dbReference type="InterPro" id="IPR050742">
    <property type="entry name" value="Helicase_Restrict-Modif_Enz"/>
</dbReference>
<gene>
    <name evidence="2" type="ordered locus">MBIO_0024</name>
</gene>
<dbReference type="HOGENOM" id="CLU_018958_0_0_14"/>
<dbReference type="GO" id="GO:0006304">
    <property type="term" value="P:DNA modification"/>
    <property type="evidence" value="ECO:0007669"/>
    <property type="project" value="InterPro"/>
</dbReference>
<dbReference type="SUPFAM" id="SSF52540">
    <property type="entry name" value="P-loop containing nucleoside triphosphate hydrolases"/>
    <property type="match status" value="2"/>
</dbReference>
<dbReference type="GO" id="GO:0003677">
    <property type="term" value="F:DNA binding"/>
    <property type="evidence" value="ECO:0007669"/>
    <property type="project" value="InterPro"/>
</dbReference>
<dbReference type="GO" id="GO:0005524">
    <property type="term" value="F:ATP binding"/>
    <property type="evidence" value="ECO:0007669"/>
    <property type="project" value="InterPro"/>
</dbReference>
<dbReference type="InterPro" id="IPR014001">
    <property type="entry name" value="Helicase_ATP-bd"/>
</dbReference>
<dbReference type="InterPro" id="IPR013670">
    <property type="entry name" value="EcoEI_R_C_dom"/>
</dbReference>
<dbReference type="NCBIfam" id="NF046051">
    <property type="entry name" value="restrict_EcoAI"/>
    <property type="match status" value="1"/>
</dbReference>
<dbReference type="Pfam" id="PF13588">
    <property type="entry name" value="HSDR_N_2"/>
    <property type="match status" value="1"/>
</dbReference>
<dbReference type="InterPro" id="IPR006935">
    <property type="entry name" value="Helicase/UvrB_N"/>
</dbReference>
<dbReference type="KEGG" id="mfp:MBIO_0024"/>
<dbReference type="EMBL" id="AP009608">
    <property type="protein sequence ID" value="BAH69289.1"/>
    <property type="molecule type" value="Genomic_DNA"/>
</dbReference>
<accession>C4XDR7</accession>
<dbReference type="Proteomes" id="UP000006810">
    <property type="component" value="Chromosome"/>
</dbReference>
<proteinExistence type="predicted"/>
<name>C4XDR7_MYCFP</name>
<dbReference type="eggNOG" id="COG4096">
    <property type="taxonomic scope" value="Bacteria"/>
</dbReference>
<dbReference type="Pfam" id="PF04851">
    <property type="entry name" value="ResIII"/>
    <property type="match status" value="1"/>
</dbReference>
<evidence type="ECO:0000313" key="3">
    <source>
        <dbReference type="Proteomes" id="UP000006810"/>
    </source>
</evidence>
<keyword evidence="3" id="KW-1185">Reference proteome</keyword>
<organism evidence="2 3">
    <name type="scientific">Mycoplasmopsis fermentans (strain ATCC 19989 / NBRC 14854 / NCTC 10117 / PG18)</name>
    <name type="common">Mycoplasma fermentans</name>
    <dbReference type="NCBI Taxonomy" id="496833"/>
    <lineage>
        <taxon>Bacteria</taxon>
        <taxon>Bacillati</taxon>
        <taxon>Mycoplasmatota</taxon>
        <taxon>Mycoplasmoidales</taxon>
        <taxon>Metamycoplasmataceae</taxon>
        <taxon>Mycoplasmopsis</taxon>
    </lineage>
</organism>
<dbReference type="InterPro" id="IPR027417">
    <property type="entry name" value="P-loop_NTPase"/>
</dbReference>
<dbReference type="AlphaFoldDB" id="C4XDR7"/>
<dbReference type="PATRIC" id="fig|496833.3.peg.25"/>
<dbReference type="CDD" id="cd18032">
    <property type="entry name" value="DEXHc_RE_I_III_res"/>
    <property type="match status" value="1"/>
</dbReference>
<dbReference type="PROSITE" id="PS51192">
    <property type="entry name" value="HELICASE_ATP_BIND_1"/>
    <property type="match status" value="1"/>
</dbReference>
<evidence type="ECO:0000313" key="2">
    <source>
        <dbReference type="EMBL" id="BAH69289.1"/>
    </source>
</evidence>
<feature type="domain" description="Helicase ATP-binding" evidence="1">
    <location>
        <begin position="191"/>
        <end position="354"/>
    </location>
</feature>
<protein>
    <recommendedName>
        <fullName evidence="1">Helicase ATP-binding domain-containing protein</fullName>
    </recommendedName>
</protein>
<dbReference type="GO" id="GO:0016787">
    <property type="term" value="F:hydrolase activity"/>
    <property type="evidence" value="ECO:0007669"/>
    <property type="project" value="InterPro"/>
</dbReference>
<reference evidence="2 3" key="1">
    <citation type="journal article" date="2009" name="Curr. Microbiol.">
        <title>Molecular cloning and expression of a novel cholinephosphotransferase involved in glycoglycerophospholipid biosynthesis of Mycoplasma fermentans.</title>
        <authorList>
            <person name="Ishida N."/>
            <person name="Irikura D."/>
            <person name="Matsuda K."/>
            <person name="Sato S."/>
            <person name="Asano K."/>
        </authorList>
    </citation>
    <scope>NUCLEOTIDE SEQUENCE [LARGE SCALE GENOMIC DNA]</scope>
    <source>
        <strain evidence="3">ATCC 19989 / NBRC 14854 / NCTC 10117 / PG18</strain>
    </source>
</reference>
<dbReference type="InterPro" id="IPR029464">
    <property type="entry name" value="HSDR_N"/>
</dbReference>
<dbReference type="GO" id="GO:0005829">
    <property type="term" value="C:cytosol"/>
    <property type="evidence" value="ECO:0007669"/>
    <property type="project" value="TreeGrafter"/>
</dbReference>
<dbReference type="Gene3D" id="3.40.50.300">
    <property type="entry name" value="P-loop containing nucleotide triphosphate hydrolases"/>
    <property type="match status" value="2"/>
</dbReference>
<evidence type="ECO:0000259" key="1">
    <source>
        <dbReference type="PROSITE" id="PS51192"/>
    </source>
</evidence>
<dbReference type="CDD" id="cd18799">
    <property type="entry name" value="SF2_C_EcoAI-like"/>
    <property type="match status" value="1"/>
</dbReference>
<dbReference type="PANTHER" id="PTHR47396">
    <property type="entry name" value="TYPE I RESTRICTION ENZYME ECOKI R PROTEIN"/>
    <property type="match status" value="1"/>
</dbReference>
<dbReference type="Pfam" id="PF08463">
    <property type="entry name" value="EcoEI_R_C"/>
    <property type="match status" value="1"/>
</dbReference>